<keyword evidence="1" id="KW-0732">Signal</keyword>
<keyword evidence="3" id="KW-1185">Reference proteome</keyword>
<evidence type="ECO:0000313" key="2">
    <source>
        <dbReference type="EMBL" id="RIJ29799.1"/>
    </source>
</evidence>
<dbReference type="EMBL" id="QWGA01000004">
    <property type="protein sequence ID" value="RIJ29799.1"/>
    <property type="molecule type" value="Genomic_DNA"/>
</dbReference>
<sequence>MGADALAKKQLLVSLIAALAIQPVAAIAETYDYSPNRTLKIVRAEQAGLLIQLDGTQIPTSSGVTKDCQNVYVIAPTVENFGLISSVLISAFANQHAVRIVYDKDDPNCYGKALGTAEAG</sequence>
<organism evidence="2 3">
    <name type="scientific">Henriciella algicola</name>
    <dbReference type="NCBI Taxonomy" id="1608422"/>
    <lineage>
        <taxon>Bacteria</taxon>
        <taxon>Pseudomonadati</taxon>
        <taxon>Pseudomonadota</taxon>
        <taxon>Alphaproteobacteria</taxon>
        <taxon>Hyphomonadales</taxon>
        <taxon>Hyphomonadaceae</taxon>
        <taxon>Henriciella</taxon>
    </lineage>
</organism>
<evidence type="ECO:0000256" key="1">
    <source>
        <dbReference type="SAM" id="SignalP"/>
    </source>
</evidence>
<accession>A0A399RJ99</accession>
<dbReference type="AlphaFoldDB" id="A0A399RJ99"/>
<evidence type="ECO:0000313" key="3">
    <source>
        <dbReference type="Proteomes" id="UP000265845"/>
    </source>
</evidence>
<feature type="chain" id="PRO_5017394290" evidence="1">
    <location>
        <begin position="29"/>
        <end position="120"/>
    </location>
</feature>
<comment type="caution">
    <text evidence="2">The sequence shown here is derived from an EMBL/GenBank/DDBJ whole genome shotgun (WGS) entry which is preliminary data.</text>
</comment>
<feature type="signal peptide" evidence="1">
    <location>
        <begin position="1"/>
        <end position="28"/>
    </location>
</feature>
<dbReference type="Proteomes" id="UP000265845">
    <property type="component" value="Unassembled WGS sequence"/>
</dbReference>
<reference evidence="2 3" key="1">
    <citation type="submission" date="2018-08" db="EMBL/GenBank/DDBJ databases">
        <title>Henriciella mobilis sp. nov., isolated from seawater.</title>
        <authorList>
            <person name="Cheng H."/>
            <person name="Wu Y.-H."/>
            <person name="Xu X.-W."/>
            <person name="Guo L.-L."/>
        </authorList>
    </citation>
    <scope>NUCLEOTIDE SEQUENCE [LARGE SCALE GENOMIC DNA]</scope>
    <source>
        <strain evidence="2 3">CCUG67844</strain>
    </source>
</reference>
<proteinExistence type="predicted"/>
<protein>
    <submittedName>
        <fullName evidence="2">Uncharacterized protein</fullName>
    </submittedName>
</protein>
<gene>
    <name evidence="2" type="ORF">D1222_08150</name>
</gene>
<name>A0A399RJ99_9PROT</name>